<proteinExistence type="predicted"/>
<feature type="compositionally biased region" description="Basic and acidic residues" evidence="1">
    <location>
        <begin position="609"/>
        <end position="618"/>
    </location>
</feature>
<evidence type="ECO:0000313" key="3">
    <source>
        <dbReference type="EMBL" id="CAK9221130.1"/>
    </source>
</evidence>
<dbReference type="InterPro" id="IPR008480">
    <property type="entry name" value="DUF761_pln"/>
</dbReference>
<keyword evidence="2" id="KW-0472">Membrane</keyword>
<feature type="compositionally biased region" description="Pro residues" evidence="1">
    <location>
        <begin position="474"/>
        <end position="486"/>
    </location>
</feature>
<evidence type="ECO:0000256" key="2">
    <source>
        <dbReference type="SAM" id="Phobius"/>
    </source>
</evidence>
<feature type="compositionally biased region" description="Pro residues" evidence="1">
    <location>
        <begin position="445"/>
        <end position="467"/>
    </location>
</feature>
<keyword evidence="4" id="KW-1185">Reference proteome</keyword>
<dbReference type="Proteomes" id="UP001497512">
    <property type="component" value="Chromosome 3"/>
</dbReference>
<feature type="compositionally biased region" description="Low complexity" evidence="1">
    <location>
        <begin position="515"/>
        <end position="529"/>
    </location>
</feature>
<sequence length="649" mass="68848">MDNVWPAAPGSIHNNRAGGEVASGPKKAVVEATAPRRRIITKKLVETVLLSVLVFIAAMLPLILTYVPPPESVLRVKEFMTEWCTPSICFVFLVVGIMVATSGVLNGAQSRGLHERQDYQRHVTVVQRDALRMPDIFSVGESVRPLSIPAPAPVPFPVRDFPAVRPLPVYLKRDLSSRFENNLRGGGLGKNSSSTAAAAAPPPRFEDLGPPAKVPPPPAVTPNLDRDSYYLRQQQRDNNLVGMSNNNSNSSFQEHPAMSSNSMNFQEHPVMSHSNSFRERLAARRAPISPVFEDDYIISPAPSSSSTVMGSAAAVQLEVPASPPPVPISAHPFEASSSPVPTASSHHVIDRELHPPASPTIPNSDVVIASSSPSPTTLAPIVTTPCPPIPSAQPSPPAPHTPPPASPVAVRNSVLTPSPLALTSPLDSPVDDESAGSPVPESPVDSPPDSPPATPTASSPPPPPPDSPLATPMASPPPPPPLPPQSPRDSSLDATVITPVEVNLSPIVTRKVQRSLSSNMGSSSQSSKESSGRKPPSHPTSRNSGEPMSMPAKGSTSAAQKHEGESYLSMKDAGARSQKHELPPDVEVSNESPSAASSQNVAGSAVEDTNLKPADDDVDQRVEAFLANFRQQMRMQRQESLLRHQRGEE</sequence>
<feature type="compositionally biased region" description="Pro residues" evidence="1">
    <location>
        <begin position="385"/>
        <end position="406"/>
    </location>
</feature>
<evidence type="ECO:0000313" key="4">
    <source>
        <dbReference type="Proteomes" id="UP001497512"/>
    </source>
</evidence>
<feature type="compositionally biased region" description="Polar residues" evidence="1">
    <location>
        <begin position="589"/>
        <end position="602"/>
    </location>
</feature>
<keyword evidence="2" id="KW-1133">Transmembrane helix</keyword>
<feature type="compositionally biased region" description="Low complexity" evidence="1">
    <location>
        <begin position="413"/>
        <end position="428"/>
    </location>
</feature>
<reference evidence="3" key="1">
    <citation type="submission" date="2024-02" db="EMBL/GenBank/DDBJ databases">
        <authorList>
            <consortium name="ELIXIR-Norway"/>
            <consortium name="Elixir Norway"/>
        </authorList>
    </citation>
    <scope>NUCLEOTIDE SEQUENCE</scope>
</reference>
<feature type="region of interest" description="Disordered" evidence="1">
    <location>
        <begin position="326"/>
        <end position="618"/>
    </location>
</feature>
<gene>
    <name evidence="3" type="ORF">CSSPTR1EN2_LOCUS15802</name>
</gene>
<feature type="compositionally biased region" description="Polar residues" evidence="1">
    <location>
        <begin position="335"/>
        <end position="345"/>
    </location>
</feature>
<organism evidence="3 4">
    <name type="scientific">Sphagnum troendelagicum</name>
    <dbReference type="NCBI Taxonomy" id="128251"/>
    <lineage>
        <taxon>Eukaryota</taxon>
        <taxon>Viridiplantae</taxon>
        <taxon>Streptophyta</taxon>
        <taxon>Embryophyta</taxon>
        <taxon>Bryophyta</taxon>
        <taxon>Sphagnophytina</taxon>
        <taxon>Sphagnopsida</taxon>
        <taxon>Sphagnales</taxon>
        <taxon>Sphagnaceae</taxon>
        <taxon>Sphagnum</taxon>
    </lineage>
</organism>
<protein>
    <submittedName>
        <fullName evidence="3">Uncharacterized protein</fullName>
    </submittedName>
</protein>
<name>A0ABP0UH74_9BRYO</name>
<dbReference type="Pfam" id="PF05553">
    <property type="entry name" value="DUF761"/>
    <property type="match status" value="1"/>
</dbReference>
<feature type="region of interest" description="Disordered" evidence="1">
    <location>
        <begin position="1"/>
        <end position="21"/>
    </location>
</feature>
<feature type="region of interest" description="Disordered" evidence="1">
    <location>
        <begin position="182"/>
        <end position="225"/>
    </location>
</feature>
<accession>A0ABP0UH74</accession>
<keyword evidence="2" id="KW-0812">Transmembrane</keyword>
<feature type="transmembrane region" description="Helical" evidence="2">
    <location>
        <begin position="44"/>
        <end position="67"/>
    </location>
</feature>
<feature type="transmembrane region" description="Helical" evidence="2">
    <location>
        <begin position="87"/>
        <end position="108"/>
    </location>
</feature>
<feature type="region of interest" description="Disordered" evidence="1">
    <location>
        <begin position="240"/>
        <end position="259"/>
    </location>
</feature>
<evidence type="ECO:0000256" key="1">
    <source>
        <dbReference type="SAM" id="MobiDB-lite"/>
    </source>
</evidence>
<dbReference type="EMBL" id="OZ019895">
    <property type="protein sequence ID" value="CAK9221130.1"/>
    <property type="molecule type" value="Genomic_DNA"/>
</dbReference>